<dbReference type="AlphaFoldDB" id="A0A0F9KXJ5"/>
<evidence type="ECO:0008006" key="2">
    <source>
        <dbReference type="Google" id="ProtNLM"/>
    </source>
</evidence>
<dbReference type="InterPro" id="IPR013783">
    <property type="entry name" value="Ig-like_fold"/>
</dbReference>
<organism evidence="1">
    <name type="scientific">marine sediment metagenome</name>
    <dbReference type="NCBI Taxonomy" id="412755"/>
    <lineage>
        <taxon>unclassified sequences</taxon>
        <taxon>metagenomes</taxon>
        <taxon>ecological metagenomes</taxon>
    </lineage>
</organism>
<reference evidence="1" key="1">
    <citation type="journal article" date="2015" name="Nature">
        <title>Complex archaea that bridge the gap between prokaryotes and eukaryotes.</title>
        <authorList>
            <person name="Spang A."/>
            <person name="Saw J.H."/>
            <person name="Jorgensen S.L."/>
            <person name="Zaremba-Niedzwiedzka K."/>
            <person name="Martijn J."/>
            <person name="Lind A.E."/>
            <person name="van Eijk R."/>
            <person name="Schleper C."/>
            <person name="Guy L."/>
            <person name="Ettema T.J."/>
        </authorList>
    </citation>
    <scope>NUCLEOTIDE SEQUENCE</scope>
</reference>
<accession>A0A0F9KXJ5</accession>
<evidence type="ECO:0000313" key="1">
    <source>
        <dbReference type="EMBL" id="KKM20080.1"/>
    </source>
</evidence>
<comment type="caution">
    <text evidence="1">The sequence shown here is derived from an EMBL/GenBank/DDBJ whole genome shotgun (WGS) entry which is preliminary data.</text>
</comment>
<name>A0A0F9KXJ5_9ZZZZ</name>
<dbReference type="Gene3D" id="2.60.40.10">
    <property type="entry name" value="Immunoglobulins"/>
    <property type="match status" value="1"/>
</dbReference>
<sequence length="110" mass="11476">MALSTVTTDPASGVGMVLADLNGTLDDDGGEACDCGFEWGLTTAYGNTTPTQSRTTGQTFSQAISGLDPDTTYHFRALSTNSAGTSNGADRTFTTKEAISRGYALSRHEL</sequence>
<dbReference type="InterPro" id="IPR036116">
    <property type="entry name" value="FN3_sf"/>
</dbReference>
<gene>
    <name evidence="1" type="ORF">LCGC14_1649120</name>
</gene>
<dbReference type="EMBL" id="LAZR01013845">
    <property type="protein sequence ID" value="KKM20080.1"/>
    <property type="molecule type" value="Genomic_DNA"/>
</dbReference>
<dbReference type="SUPFAM" id="SSF49265">
    <property type="entry name" value="Fibronectin type III"/>
    <property type="match status" value="1"/>
</dbReference>
<protein>
    <recommendedName>
        <fullName evidence="2">Fibronectin type-III domain-containing protein</fullName>
    </recommendedName>
</protein>
<proteinExistence type="predicted"/>